<evidence type="ECO:0000256" key="1">
    <source>
        <dbReference type="ARBA" id="ARBA00022801"/>
    </source>
</evidence>
<dbReference type="PANTHER" id="PTHR48081">
    <property type="entry name" value="AB HYDROLASE SUPERFAMILY PROTEIN C4A8.06C"/>
    <property type="match status" value="1"/>
</dbReference>
<accession>K9EI52</accession>
<comment type="caution">
    <text evidence="3">The sequence shown here is derived from an EMBL/GenBank/DDBJ whole genome shotgun (WGS) entry which is preliminary data.</text>
</comment>
<dbReference type="InterPro" id="IPR049492">
    <property type="entry name" value="BD-FAE-like_dom"/>
</dbReference>
<dbReference type="STRING" id="202789.GCA_001457435_01795"/>
<keyword evidence="1" id="KW-0378">Hydrolase</keyword>
<dbReference type="PATRIC" id="fig|883066.3.peg.356"/>
<dbReference type="Proteomes" id="UP000009888">
    <property type="component" value="Unassembled WGS sequence"/>
</dbReference>
<dbReference type="InterPro" id="IPR050300">
    <property type="entry name" value="GDXG_lipolytic_enzyme"/>
</dbReference>
<dbReference type="GO" id="GO:0016787">
    <property type="term" value="F:hydrolase activity"/>
    <property type="evidence" value="ECO:0007669"/>
    <property type="project" value="UniProtKB-KW"/>
</dbReference>
<protein>
    <recommendedName>
        <fullName evidence="2">BD-FAE-like domain-containing protein</fullName>
    </recommendedName>
</protein>
<dbReference type="InterPro" id="IPR029058">
    <property type="entry name" value="AB_hydrolase_fold"/>
</dbReference>
<evidence type="ECO:0000313" key="4">
    <source>
        <dbReference type="Proteomes" id="UP000009888"/>
    </source>
</evidence>
<dbReference type="eggNOG" id="COG0657">
    <property type="taxonomic scope" value="Bacteria"/>
</dbReference>
<dbReference type="Gene3D" id="3.40.50.1820">
    <property type="entry name" value="alpha/beta hydrolase"/>
    <property type="match status" value="1"/>
</dbReference>
<dbReference type="AlphaFoldDB" id="K9EI52"/>
<feature type="domain" description="BD-FAE-like" evidence="2">
    <location>
        <begin position="54"/>
        <end position="266"/>
    </location>
</feature>
<organism evidence="3 4">
    <name type="scientific">Actinobaculum massiliense ACS-171-V-Col2</name>
    <dbReference type="NCBI Taxonomy" id="883066"/>
    <lineage>
        <taxon>Bacteria</taxon>
        <taxon>Bacillati</taxon>
        <taxon>Actinomycetota</taxon>
        <taxon>Actinomycetes</taxon>
        <taxon>Actinomycetales</taxon>
        <taxon>Actinomycetaceae</taxon>
        <taxon>Actinobaculum</taxon>
    </lineage>
</organism>
<dbReference type="Pfam" id="PF20434">
    <property type="entry name" value="BD-FAE"/>
    <property type="match status" value="1"/>
</dbReference>
<evidence type="ECO:0000259" key="2">
    <source>
        <dbReference type="Pfam" id="PF20434"/>
    </source>
</evidence>
<dbReference type="HOGENOM" id="CLU_012494_4_0_11"/>
<evidence type="ECO:0000313" key="3">
    <source>
        <dbReference type="EMBL" id="EKU95556.1"/>
    </source>
</evidence>
<gene>
    <name evidence="3" type="ORF">HMPREF9233_00343</name>
</gene>
<reference evidence="3 4" key="1">
    <citation type="submission" date="2012-09" db="EMBL/GenBank/DDBJ databases">
        <title>The Genome Sequence of Actinobaculum massiliae ACS-171-V-COL2.</title>
        <authorList>
            <consortium name="The Broad Institute Genome Sequencing Platform"/>
            <person name="Earl A."/>
            <person name="Ward D."/>
            <person name="Feldgarden M."/>
            <person name="Gevers D."/>
            <person name="Saerens B."/>
            <person name="Vaneechoutte M."/>
            <person name="Walker B."/>
            <person name="Young S.K."/>
            <person name="Zeng Q."/>
            <person name="Gargeya S."/>
            <person name="Fitzgerald M."/>
            <person name="Haas B."/>
            <person name="Abouelleil A."/>
            <person name="Alvarado L."/>
            <person name="Arachchi H.M."/>
            <person name="Berlin A."/>
            <person name="Chapman S.B."/>
            <person name="Goldberg J."/>
            <person name="Griggs A."/>
            <person name="Gujja S."/>
            <person name="Hansen M."/>
            <person name="Howarth C."/>
            <person name="Imamovic A."/>
            <person name="Larimer J."/>
            <person name="McCowen C."/>
            <person name="Montmayeur A."/>
            <person name="Murphy C."/>
            <person name="Neiman D."/>
            <person name="Pearson M."/>
            <person name="Priest M."/>
            <person name="Roberts A."/>
            <person name="Saif S."/>
            <person name="Shea T."/>
            <person name="Sisk P."/>
            <person name="Sykes S."/>
            <person name="Wortman J."/>
            <person name="Nusbaum C."/>
            <person name="Birren B."/>
        </authorList>
    </citation>
    <scope>NUCLEOTIDE SEQUENCE [LARGE SCALE GENOMIC DNA]</scope>
    <source>
        <strain evidence="4">ACS-171-V-Col2</strain>
    </source>
</reference>
<dbReference type="PANTHER" id="PTHR48081:SF13">
    <property type="entry name" value="ALPHA_BETA HYDROLASE"/>
    <property type="match status" value="1"/>
</dbReference>
<sequence length="321" mass="34813">MQTEEVKVAGIFDGIQGADIRPQELTRRKVISFGRMTYRQTHDTHWPRELHMEILTPDEVGPHPALLFFTGGSFVRAHTGNFQQLRTAFAQAGFVVASVEYSTIPHRFPAQIEDAKAAIAYLRTHARDFGVDPERISVLGDSAGGFIAQMLAVTSGTSTFLPDAVDPSQCEIAAAVSLYGVSYFLHPDADPANISSAAQGTDDNLVSLALAVVRGVEDPLPFAQALPAARQAAPISHIRADQPPLFLLHGGADDLVPIRLSIDMFEACQSIGAEVSLRIIPEAGHGDAYWYQPEVIDEIIAWVCQKLGYDPTFVPGRPVIS</sequence>
<keyword evidence="4" id="KW-1185">Reference proteome</keyword>
<dbReference type="EMBL" id="AGWL01000002">
    <property type="protein sequence ID" value="EKU95556.1"/>
    <property type="molecule type" value="Genomic_DNA"/>
</dbReference>
<name>K9EI52_9ACTO</name>
<dbReference type="SUPFAM" id="SSF53474">
    <property type="entry name" value="alpha/beta-Hydrolases"/>
    <property type="match status" value="1"/>
</dbReference>
<proteinExistence type="predicted"/>